<evidence type="ECO:0000313" key="2">
    <source>
        <dbReference type="EMBL" id="KAA1114512.1"/>
    </source>
</evidence>
<evidence type="ECO:0000313" key="3">
    <source>
        <dbReference type="Proteomes" id="UP000324748"/>
    </source>
</evidence>
<reference evidence="2 3" key="1">
    <citation type="submission" date="2019-05" db="EMBL/GenBank/DDBJ databases">
        <title>Emergence of the Ug99 lineage of the wheat stem rust pathogen through somatic hybridization.</title>
        <authorList>
            <person name="Li F."/>
            <person name="Upadhyaya N.M."/>
            <person name="Sperschneider J."/>
            <person name="Matny O."/>
            <person name="Nguyen-Phuc H."/>
            <person name="Mago R."/>
            <person name="Raley C."/>
            <person name="Miller M.E."/>
            <person name="Silverstein K.A.T."/>
            <person name="Henningsen E."/>
            <person name="Hirsch C.D."/>
            <person name="Visser B."/>
            <person name="Pretorius Z.A."/>
            <person name="Steffenson B.J."/>
            <person name="Schwessinger B."/>
            <person name="Dodds P.N."/>
            <person name="Figueroa M."/>
        </authorList>
    </citation>
    <scope>NUCLEOTIDE SEQUENCE [LARGE SCALE GENOMIC DNA]</scope>
    <source>
        <strain evidence="2">21-0</strain>
    </source>
</reference>
<gene>
    <name evidence="2" type="ORF">PGT21_011769</name>
</gene>
<name>A0A5B0QMY2_PUCGR</name>
<keyword evidence="3" id="KW-1185">Reference proteome</keyword>
<sequence>MNRVVNSRQSDFNESNNCWNSIPKSSPHKRRASEISCSKDERATAKLKACDSDDVITLNDEDHRSSNSNLHQISLKHTPLINRISPPKTKASNESRLSH</sequence>
<protein>
    <submittedName>
        <fullName evidence="2">Uncharacterized protein</fullName>
    </submittedName>
</protein>
<dbReference type="Proteomes" id="UP000324748">
    <property type="component" value="Unassembled WGS sequence"/>
</dbReference>
<accession>A0A5B0QMY2</accession>
<comment type="caution">
    <text evidence="2">The sequence shown here is derived from an EMBL/GenBank/DDBJ whole genome shotgun (WGS) entry which is preliminary data.</text>
</comment>
<proteinExistence type="predicted"/>
<dbReference type="EMBL" id="VSWC01000014">
    <property type="protein sequence ID" value="KAA1114512.1"/>
    <property type="molecule type" value="Genomic_DNA"/>
</dbReference>
<dbReference type="AlphaFoldDB" id="A0A5B0QMY2"/>
<evidence type="ECO:0000256" key="1">
    <source>
        <dbReference type="SAM" id="MobiDB-lite"/>
    </source>
</evidence>
<organism evidence="2 3">
    <name type="scientific">Puccinia graminis f. sp. tritici</name>
    <dbReference type="NCBI Taxonomy" id="56615"/>
    <lineage>
        <taxon>Eukaryota</taxon>
        <taxon>Fungi</taxon>
        <taxon>Dikarya</taxon>
        <taxon>Basidiomycota</taxon>
        <taxon>Pucciniomycotina</taxon>
        <taxon>Pucciniomycetes</taxon>
        <taxon>Pucciniales</taxon>
        <taxon>Pucciniaceae</taxon>
        <taxon>Puccinia</taxon>
    </lineage>
</organism>
<feature type="compositionally biased region" description="Polar residues" evidence="1">
    <location>
        <begin position="1"/>
        <end position="24"/>
    </location>
</feature>
<feature type="region of interest" description="Disordered" evidence="1">
    <location>
        <begin position="59"/>
        <end position="99"/>
    </location>
</feature>
<feature type="region of interest" description="Disordered" evidence="1">
    <location>
        <begin position="1"/>
        <end position="38"/>
    </location>
</feature>